<dbReference type="AlphaFoldDB" id="F9NZL4"/>
<name>F9NZL4_STROR</name>
<gene>
    <name evidence="1" type="ORF">HMPREF9178_0441</name>
</gene>
<evidence type="ECO:0000313" key="1">
    <source>
        <dbReference type="EMBL" id="EGR94285.1"/>
    </source>
</evidence>
<dbReference type="Proteomes" id="UP000003771">
    <property type="component" value="Unassembled WGS sequence"/>
</dbReference>
<sequence length="44" mass="5325">MKQALKRIYFFTQYLEHVQLLSKNIEYVLNREKMKSLGILVSHN</sequence>
<organism evidence="1 2">
    <name type="scientific">Streptococcus mitis bv. 2 str. F0392</name>
    <dbReference type="NCBI Taxonomy" id="768726"/>
    <lineage>
        <taxon>Bacteria</taxon>
        <taxon>Bacillati</taxon>
        <taxon>Bacillota</taxon>
        <taxon>Bacilli</taxon>
        <taxon>Lactobacillales</taxon>
        <taxon>Streptococcaceae</taxon>
        <taxon>Streptococcus</taxon>
    </lineage>
</organism>
<evidence type="ECO:0000313" key="2">
    <source>
        <dbReference type="Proteomes" id="UP000003771"/>
    </source>
</evidence>
<dbReference type="PATRIC" id="fig|768726.4.peg.426"/>
<protein>
    <submittedName>
        <fullName evidence="1">Uncharacterized protein</fullName>
    </submittedName>
</protein>
<reference evidence="1 2" key="1">
    <citation type="submission" date="2011-07" db="EMBL/GenBank/DDBJ databases">
        <authorList>
            <person name="Durkin A.S."/>
            <person name="Kim M."/>
            <person name="Radune D."/>
            <person name="Hostetler J."/>
            <person name="Torralba M."/>
            <person name="Gillis M."/>
            <person name="Methe B."/>
            <person name="Sutton G."/>
            <person name="Nelson K.E."/>
        </authorList>
    </citation>
    <scope>NUCLEOTIDE SEQUENCE [LARGE SCALE GENOMIC DNA]</scope>
    <source>
        <strain evidence="1 2">F0392</strain>
    </source>
</reference>
<dbReference type="EMBL" id="AFUO01000001">
    <property type="protein sequence ID" value="EGR94285.1"/>
    <property type="molecule type" value="Genomic_DNA"/>
</dbReference>
<proteinExistence type="predicted"/>
<accession>F9NZL4</accession>
<comment type="caution">
    <text evidence="1">The sequence shown here is derived from an EMBL/GenBank/DDBJ whole genome shotgun (WGS) entry which is preliminary data.</text>
</comment>